<evidence type="ECO:0000256" key="2">
    <source>
        <dbReference type="SAM" id="Phobius"/>
    </source>
</evidence>
<name>A0A9P6CAF8_9AGAR</name>
<feature type="transmembrane region" description="Helical" evidence="2">
    <location>
        <begin position="109"/>
        <end position="135"/>
    </location>
</feature>
<evidence type="ECO:0000256" key="1">
    <source>
        <dbReference type="SAM" id="MobiDB-lite"/>
    </source>
</evidence>
<evidence type="ECO:0000313" key="3">
    <source>
        <dbReference type="EMBL" id="KAF9458272.1"/>
    </source>
</evidence>
<gene>
    <name evidence="3" type="ORF">BDZ94DRAFT_115786</name>
</gene>
<dbReference type="Proteomes" id="UP000807353">
    <property type="component" value="Unassembled WGS sequence"/>
</dbReference>
<feature type="region of interest" description="Disordered" evidence="1">
    <location>
        <begin position="259"/>
        <end position="278"/>
    </location>
</feature>
<feature type="transmembrane region" description="Helical" evidence="2">
    <location>
        <begin position="74"/>
        <end position="97"/>
    </location>
</feature>
<organism evidence="3 4">
    <name type="scientific">Collybia nuda</name>
    <dbReference type="NCBI Taxonomy" id="64659"/>
    <lineage>
        <taxon>Eukaryota</taxon>
        <taxon>Fungi</taxon>
        <taxon>Dikarya</taxon>
        <taxon>Basidiomycota</taxon>
        <taxon>Agaricomycotina</taxon>
        <taxon>Agaricomycetes</taxon>
        <taxon>Agaricomycetidae</taxon>
        <taxon>Agaricales</taxon>
        <taxon>Tricholomatineae</taxon>
        <taxon>Clitocybaceae</taxon>
        <taxon>Collybia</taxon>
    </lineage>
</organism>
<dbReference type="OrthoDB" id="2927416at2759"/>
<dbReference type="EMBL" id="MU150345">
    <property type="protein sequence ID" value="KAF9458272.1"/>
    <property type="molecule type" value="Genomic_DNA"/>
</dbReference>
<accession>A0A9P6CAF8</accession>
<proteinExistence type="predicted"/>
<protein>
    <recommendedName>
        <fullName evidence="5">Transmembrane protein</fullName>
    </recommendedName>
</protein>
<keyword evidence="2" id="KW-0812">Transmembrane</keyword>
<reference evidence="3" key="1">
    <citation type="submission" date="2020-11" db="EMBL/GenBank/DDBJ databases">
        <authorList>
            <consortium name="DOE Joint Genome Institute"/>
            <person name="Ahrendt S."/>
            <person name="Riley R."/>
            <person name="Andreopoulos W."/>
            <person name="Labutti K."/>
            <person name="Pangilinan J."/>
            <person name="Ruiz-Duenas F.J."/>
            <person name="Barrasa J.M."/>
            <person name="Sanchez-Garcia M."/>
            <person name="Camarero S."/>
            <person name="Miyauchi S."/>
            <person name="Serrano A."/>
            <person name="Linde D."/>
            <person name="Babiker R."/>
            <person name="Drula E."/>
            <person name="Ayuso-Fernandez I."/>
            <person name="Pacheco R."/>
            <person name="Padilla G."/>
            <person name="Ferreira P."/>
            <person name="Barriuso J."/>
            <person name="Kellner H."/>
            <person name="Castanera R."/>
            <person name="Alfaro M."/>
            <person name="Ramirez L."/>
            <person name="Pisabarro A.G."/>
            <person name="Kuo A."/>
            <person name="Tritt A."/>
            <person name="Lipzen A."/>
            <person name="He G."/>
            <person name="Yan M."/>
            <person name="Ng V."/>
            <person name="Cullen D."/>
            <person name="Martin F."/>
            <person name="Rosso M.-N."/>
            <person name="Henrissat B."/>
            <person name="Hibbett D."/>
            <person name="Martinez A.T."/>
            <person name="Grigoriev I.V."/>
        </authorList>
    </citation>
    <scope>NUCLEOTIDE SEQUENCE</scope>
    <source>
        <strain evidence="3">CBS 247.69</strain>
    </source>
</reference>
<keyword evidence="2" id="KW-1133">Transmembrane helix</keyword>
<keyword evidence="4" id="KW-1185">Reference proteome</keyword>
<evidence type="ECO:0008006" key="5">
    <source>
        <dbReference type="Google" id="ProtNLM"/>
    </source>
</evidence>
<feature type="region of interest" description="Disordered" evidence="1">
    <location>
        <begin position="289"/>
        <end position="321"/>
    </location>
</feature>
<keyword evidence="2" id="KW-0472">Membrane</keyword>
<comment type="caution">
    <text evidence="3">The sequence shown here is derived from an EMBL/GenBank/DDBJ whole genome shotgun (WGS) entry which is preliminary data.</text>
</comment>
<feature type="compositionally biased region" description="Basic residues" evidence="1">
    <location>
        <begin position="260"/>
        <end position="269"/>
    </location>
</feature>
<dbReference type="AlphaFoldDB" id="A0A9P6CAF8"/>
<sequence>MLTRPPPLQLQLDNNRPPVQPLAQVKTLVSQIYQTNWRNFVIGVAVINALRSLISASNAFQDVGVDYLNHVPKLARISTALGAMYIAVAVIELYGVFSVSMQRLGFIQVYAYLAFVSALLVTVTGFIGSVSYFVLADDVVRECVSLALNGKLDSKSLFSGDPWPRKVLSLKATQDPWSSESITQALSVFIFSLLPSVAFFLLAYFYYRQITDSRHPASLCVSGPRSAIHLEAYPEANYSPLYNGTPPPYSDDIADALRAPGRRSKKPRPRPSVGPLVLPSMVQSASPYGVTPGPPSFGPSRNYQPGSAFFTIGSDDGRFMN</sequence>
<feature type="transmembrane region" description="Helical" evidence="2">
    <location>
        <begin position="185"/>
        <end position="207"/>
    </location>
</feature>
<evidence type="ECO:0000313" key="4">
    <source>
        <dbReference type="Proteomes" id="UP000807353"/>
    </source>
</evidence>